<name>A0A8R2B9G8_ACYPI</name>
<keyword evidence="7" id="KW-0539">Nucleus</keyword>
<dbReference type="PANTHER" id="PTHR22930:SF269">
    <property type="entry name" value="NUCLEASE HARBI1-LIKE PROTEIN"/>
    <property type="match status" value="1"/>
</dbReference>
<dbReference type="InterPro" id="IPR027806">
    <property type="entry name" value="HARBI1_dom"/>
</dbReference>
<comment type="cofactor">
    <cofactor evidence="1">
        <name>a divalent metal cation</name>
        <dbReference type="ChEBI" id="CHEBI:60240"/>
    </cofactor>
</comment>
<evidence type="ECO:0000256" key="5">
    <source>
        <dbReference type="ARBA" id="ARBA00022723"/>
    </source>
</evidence>
<comment type="subcellular location">
    <subcellularLocation>
        <location evidence="2">Nucleus</location>
    </subcellularLocation>
</comment>
<reference evidence="10" key="1">
    <citation type="submission" date="2010-06" db="EMBL/GenBank/DDBJ databases">
        <authorList>
            <person name="Jiang H."/>
            <person name="Abraham K."/>
            <person name="Ali S."/>
            <person name="Alsbrooks S.L."/>
            <person name="Anim B.N."/>
            <person name="Anosike U.S."/>
            <person name="Attaway T."/>
            <person name="Bandaranaike D.P."/>
            <person name="Battles P.K."/>
            <person name="Bell S.N."/>
            <person name="Bell A.V."/>
            <person name="Beltran B."/>
            <person name="Bickham C."/>
            <person name="Bustamante Y."/>
            <person name="Caleb T."/>
            <person name="Canada A."/>
            <person name="Cardenas V."/>
            <person name="Carter K."/>
            <person name="Chacko J."/>
            <person name="Chandrabose M.N."/>
            <person name="Chavez D."/>
            <person name="Chavez A."/>
            <person name="Chen L."/>
            <person name="Chu H.-S."/>
            <person name="Claassen K.J."/>
            <person name="Cockrell R."/>
            <person name="Collins M."/>
            <person name="Cooper J.A."/>
            <person name="Cree A."/>
            <person name="Curry S.M."/>
            <person name="Da Y."/>
            <person name="Dao M.D."/>
            <person name="Das B."/>
            <person name="Davila M.-L."/>
            <person name="Davy-Carroll L."/>
            <person name="Denson S."/>
            <person name="Dinh H."/>
            <person name="Ebong V.E."/>
            <person name="Edwards J.R."/>
            <person name="Egan A."/>
            <person name="El-Daye J."/>
            <person name="Escobedo L."/>
            <person name="Fernandez S."/>
            <person name="Fernando P.R."/>
            <person name="Flagg N."/>
            <person name="Forbes L.D."/>
            <person name="Fowler R.G."/>
            <person name="Fu Q."/>
            <person name="Gabisi R.A."/>
            <person name="Ganer J."/>
            <person name="Garbino Pronczuk A."/>
            <person name="Garcia R.M."/>
            <person name="Garner T."/>
            <person name="Garrett T.E."/>
            <person name="Gonzalez D.A."/>
            <person name="Hamid H."/>
            <person name="Hawkins E.S."/>
            <person name="Hirani K."/>
            <person name="Hogues M.E."/>
            <person name="Hollins B."/>
            <person name="Hsiao C.-H."/>
            <person name="Jabil R."/>
            <person name="James M.L."/>
            <person name="Jhangiani S.N."/>
            <person name="Johnson B."/>
            <person name="Johnson Q."/>
            <person name="Joshi V."/>
            <person name="Kalu J.B."/>
            <person name="Kam C."/>
            <person name="Kashfia A."/>
            <person name="Keebler J."/>
            <person name="Kisamo H."/>
            <person name="Kovar C.L."/>
            <person name="Lago L.A."/>
            <person name="Lai C.-Y."/>
            <person name="Laidlaw J."/>
            <person name="Lara F."/>
            <person name="Le T.-K."/>
            <person name="Lee S.L."/>
            <person name="Legall F.H."/>
            <person name="Lemon S.J."/>
            <person name="Lewis L.R."/>
            <person name="Li B."/>
            <person name="Liu Y."/>
            <person name="Liu Y.-S."/>
            <person name="Lopez J."/>
            <person name="Lozado R.J."/>
            <person name="Lu J."/>
            <person name="Madu R.C."/>
            <person name="Maheshwari M."/>
            <person name="Maheshwari R."/>
            <person name="Malloy K."/>
            <person name="Martinez E."/>
            <person name="Mathew T."/>
            <person name="Mercado I.C."/>
            <person name="Mercado C."/>
            <person name="Meyer B."/>
            <person name="Montgomery K."/>
            <person name="Morgan M.B."/>
            <person name="Munidasa M."/>
            <person name="Nazareth L.V."/>
            <person name="Nelson J."/>
            <person name="Ng B.M."/>
            <person name="Nguyen N.B."/>
            <person name="Nguyen P.Q."/>
            <person name="Nguyen T."/>
            <person name="Obregon M."/>
            <person name="Okwuonu G.O."/>
            <person name="Onwere C.G."/>
            <person name="Orozco G."/>
            <person name="Parra A."/>
            <person name="Patel S."/>
            <person name="Patil S."/>
            <person name="Perez A."/>
            <person name="Perez Y."/>
            <person name="Pham C."/>
            <person name="Primus E.L."/>
            <person name="Pu L.-L."/>
            <person name="Puazo M."/>
            <person name="Qin X."/>
            <person name="Quiroz J.B."/>
            <person name="Reese J."/>
            <person name="Richards S."/>
            <person name="Rives C.M."/>
            <person name="Robberts R."/>
            <person name="Ruiz S.J."/>
            <person name="Ruiz M.J."/>
            <person name="Santibanez J."/>
            <person name="Schneider B.W."/>
            <person name="Sisson I."/>
            <person name="Smith M."/>
            <person name="Sodergren E."/>
            <person name="Song X.-Z."/>
            <person name="Song B.B."/>
            <person name="Summersgill H."/>
            <person name="Thelus R."/>
            <person name="Thornton R.D."/>
            <person name="Trejos Z.Y."/>
            <person name="Usmani K."/>
            <person name="Vattathil S."/>
            <person name="Villasana D."/>
            <person name="Walker D.L."/>
            <person name="Wang S."/>
            <person name="Wang K."/>
            <person name="White C.S."/>
            <person name="Williams A.C."/>
            <person name="Williamson J."/>
            <person name="Wilson K."/>
            <person name="Woghiren I.O."/>
            <person name="Woodworth J.R."/>
            <person name="Worley K.C."/>
            <person name="Wright R.A."/>
            <person name="Wu W."/>
            <person name="Young L."/>
            <person name="Zhang L."/>
            <person name="Zhang J."/>
            <person name="Zhu Y."/>
            <person name="Muzny D.M."/>
            <person name="Weinstock G."/>
            <person name="Gibbs R.A."/>
        </authorList>
    </citation>
    <scope>NUCLEOTIDE SEQUENCE [LARGE SCALE GENOMIC DNA]</scope>
    <source>
        <strain evidence="10">LSR1</strain>
    </source>
</reference>
<dbReference type="Pfam" id="PF13359">
    <property type="entry name" value="DDE_Tnp_4"/>
    <property type="match status" value="1"/>
</dbReference>
<keyword evidence="6" id="KW-0378">Hydrolase</keyword>
<evidence type="ECO:0000313" key="10">
    <source>
        <dbReference type="Proteomes" id="UP000007819"/>
    </source>
</evidence>
<organism evidence="9 10">
    <name type="scientific">Acyrthosiphon pisum</name>
    <name type="common">Pea aphid</name>
    <dbReference type="NCBI Taxonomy" id="7029"/>
    <lineage>
        <taxon>Eukaryota</taxon>
        <taxon>Metazoa</taxon>
        <taxon>Ecdysozoa</taxon>
        <taxon>Arthropoda</taxon>
        <taxon>Hexapoda</taxon>
        <taxon>Insecta</taxon>
        <taxon>Pterygota</taxon>
        <taxon>Neoptera</taxon>
        <taxon>Paraneoptera</taxon>
        <taxon>Hemiptera</taxon>
        <taxon>Sternorrhyncha</taxon>
        <taxon>Aphidomorpha</taxon>
        <taxon>Aphidoidea</taxon>
        <taxon>Aphididae</taxon>
        <taxon>Macrosiphini</taxon>
        <taxon>Acyrthosiphon</taxon>
    </lineage>
</organism>
<dbReference type="GO" id="GO:0005634">
    <property type="term" value="C:nucleus"/>
    <property type="evidence" value="ECO:0007669"/>
    <property type="project" value="UniProtKB-SubCell"/>
</dbReference>
<dbReference type="Proteomes" id="UP000007819">
    <property type="component" value="Unassembled WGS sequence"/>
</dbReference>
<sequence length="405" mass="47299">MSSDEEDALCALNLLNILNANHKRVRNYWVHPFWRENCRGRGAFSVFQDLEDGDRFQSFYRMEKKTFDMLTELVGSKIQKKDTNYRRSVCPRERLLITLRYFSGEVSMRSISYYFLRGETTVRNIIETTSKALWEVLQPLYMPIPNQIMWKTIADRYNELWNLPNCVGSIDGKHIRIKAPVNSGSSFFNYKGYFSIVLMATADADGKFITIDVGEYGRNSDSKVLKESAFGQLLFKKKLNLPENACLPHEENDPTFPYYFVADEAFPLLDNVMRPYPRRSLTNTKRIFNYRLSRGRKSVECAFGMMASKFRILERPINFKTEKIEIVIKAICVLHNLIRVHDGTYSIPQGIQQDNVDLLYEDTEGNIENNRTRPSYSAMEIRERLCQYFVKPYAALPWQNKLSDE</sequence>
<evidence type="ECO:0000256" key="1">
    <source>
        <dbReference type="ARBA" id="ARBA00001968"/>
    </source>
</evidence>
<dbReference type="AlphaFoldDB" id="A0A8R2B9G8"/>
<evidence type="ECO:0000256" key="6">
    <source>
        <dbReference type="ARBA" id="ARBA00022801"/>
    </source>
</evidence>
<evidence type="ECO:0000256" key="4">
    <source>
        <dbReference type="ARBA" id="ARBA00022722"/>
    </source>
</evidence>
<protein>
    <recommendedName>
        <fullName evidence="8">DDE Tnp4 domain-containing protein</fullName>
    </recommendedName>
</protein>
<dbReference type="RefSeq" id="XP_008188348.3">
    <property type="nucleotide sequence ID" value="XM_008190126.3"/>
</dbReference>
<dbReference type="GO" id="GO:0016787">
    <property type="term" value="F:hydrolase activity"/>
    <property type="evidence" value="ECO:0007669"/>
    <property type="project" value="UniProtKB-KW"/>
</dbReference>
<keyword evidence="5" id="KW-0479">Metal-binding</keyword>
<evidence type="ECO:0000256" key="2">
    <source>
        <dbReference type="ARBA" id="ARBA00004123"/>
    </source>
</evidence>
<evidence type="ECO:0000256" key="7">
    <source>
        <dbReference type="ARBA" id="ARBA00023242"/>
    </source>
</evidence>
<evidence type="ECO:0000313" key="9">
    <source>
        <dbReference type="EnsemblMetazoa" id="XP_008188348.3"/>
    </source>
</evidence>
<accession>A0A8R2B9G8</accession>
<keyword evidence="10" id="KW-1185">Reference proteome</keyword>
<dbReference type="KEGG" id="api:100569919"/>
<dbReference type="InterPro" id="IPR045249">
    <property type="entry name" value="HARBI1-like"/>
</dbReference>
<dbReference type="GeneID" id="100569919"/>
<dbReference type="GO" id="GO:0046872">
    <property type="term" value="F:metal ion binding"/>
    <property type="evidence" value="ECO:0007669"/>
    <property type="project" value="UniProtKB-KW"/>
</dbReference>
<dbReference type="PANTHER" id="PTHR22930">
    <property type="match status" value="1"/>
</dbReference>
<dbReference type="OrthoDB" id="2570778at2759"/>
<reference evidence="9" key="2">
    <citation type="submission" date="2022-06" db="UniProtKB">
        <authorList>
            <consortium name="EnsemblMetazoa"/>
        </authorList>
    </citation>
    <scope>IDENTIFICATION</scope>
</reference>
<dbReference type="EnsemblMetazoa" id="XM_008190126.3">
    <property type="protein sequence ID" value="XP_008188348.3"/>
    <property type="gene ID" value="LOC100569919"/>
</dbReference>
<evidence type="ECO:0000256" key="3">
    <source>
        <dbReference type="ARBA" id="ARBA00006958"/>
    </source>
</evidence>
<keyword evidence="4" id="KW-0540">Nuclease</keyword>
<comment type="similarity">
    <text evidence="3">Belongs to the HARBI1 family.</text>
</comment>
<dbReference type="GO" id="GO:0004518">
    <property type="term" value="F:nuclease activity"/>
    <property type="evidence" value="ECO:0007669"/>
    <property type="project" value="UniProtKB-KW"/>
</dbReference>
<evidence type="ECO:0000259" key="8">
    <source>
        <dbReference type="Pfam" id="PF13359"/>
    </source>
</evidence>
<proteinExistence type="inferred from homology"/>
<feature type="domain" description="DDE Tnp4" evidence="8">
    <location>
        <begin position="170"/>
        <end position="336"/>
    </location>
</feature>